<evidence type="ECO:0000313" key="2">
    <source>
        <dbReference type="EMBL" id="OPX47934.1"/>
    </source>
</evidence>
<comment type="caution">
    <text evidence="2">The sequence shown here is derived from an EMBL/GenBank/DDBJ whole genome shotgun (WGS) entry which is preliminary data.</text>
</comment>
<evidence type="ECO:0000256" key="1">
    <source>
        <dbReference type="SAM" id="Phobius"/>
    </source>
</evidence>
<keyword evidence="1" id="KW-0812">Transmembrane</keyword>
<keyword evidence="1" id="KW-0472">Membrane</keyword>
<name>A0A1V4SVH3_9CLOT</name>
<organism evidence="2 3">
    <name type="scientific">Clostridium thermobutyricum DSM 4928</name>
    <dbReference type="NCBI Taxonomy" id="1121339"/>
    <lineage>
        <taxon>Bacteria</taxon>
        <taxon>Bacillati</taxon>
        <taxon>Bacillota</taxon>
        <taxon>Clostridia</taxon>
        <taxon>Eubacteriales</taxon>
        <taxon>Clostridiaceae</taxon>
        <taxon>Clostridium</taxon>
    </lineage>
</organism>
<accession>A0A1V4SVH3</accession>
<gene>
    <name evidence="2" type="ORF">CLTHE_15050</name>
</gene>
<dbReference type="Proteomes" id="UP000191448">
    <property type="component" value="Unassembled WGS sequence"/>
</dbReference>
<feature type="transmembrane region" description="Helical" evidence="1">
    <location>
        <begin position="12"/>
        <end position="32"/>
    </location>
</feature>
<protein>
    <submittedName>
        <fullName evidence="2">Uncharacterized protein</fullName>
    </submittedName>
</protein>
<keyword evidence="1" id="KW-1133">Transmembrane helix</keyword>
<dbReference type="AlphaFoldDB" id="A0A1V4SVH3"/>
<dbReference type="RefSeq" id="WP_080022700.1">
    <property type="nucleotide sequence ID" value="NZ_LTAY01000037.1"/>
</dbReference>
<proteinExistence type="predicted"/>
<dbReference type="EMBL" id="LTAY01000037">
    <property type="protein sequence ID" value="OPX47934.1"/>
    <property type="molecule type" value="Genomic_DNA"/>
</dbReference>
<sequence length="156" mass="18361">MSAYKNKGNISILAVLFLSMAVLFFSSIYKIMNLDIKKNSNIIVSKSAIELEEKRYYILKVVQDYINKIDKLEFNKEISFENSNINKILKDKYAIGNLKFKLLENKSGLIRFKNLGNNKQEEFDIYYKKENLCTCNKSNCEFDSEKLILIPKRRFQ</sequence>
<evidence type="ECO:0000313" key="3">
    <source>
        <dbReference type="Proteomes" id="UP000191448"/>
    </source>
</evidence>
<reference evidence="2 3" key="1">
    <citation type="submission" date="2016-02" db="EMBL/GenBank/DDBJ databases">
        <title>Genome sequence of Clostridium thermobutyricum DSM 4928.</title>
        <authorList>
            <person name="Poehlein A."/>
            <person name="Daniel R."/>
        </authorList>
    </citation>
    <scope>NUCLEOTIDE SEQUENCE [LARGE SCALE GENOMIC DNA]</scope>
    <source>
        <strain evidence="2 3">DSM 4928</strain>
    </source>
</reference>